<dbReference type="RefSeq" id="WP_055187466.1">
    <property type="nucleotide sequence ID" value="NZ_CP080772.1"/>
</dbReference>
<evidence type="ECO:0000256" key="3">
    <source>
        <dbReference type="ARBA" id="ARBA00022989"/>
    </source>
</evidence>
<comment type="subcellular location">
    <subcellularLocation>
        <location evidence="1">Endomembrane system</location>
        <topology evidence="1">Multi-pass membrane protein</topology>
    </subcellularLocation>
</comment>
<keyword evidence="4 5" id="KW-0472">Membrane</keyword>
<gene>
    <name evidence="7" type="ORF">AKJ29_07185</name>
</gene>
<keyword evidence="8" id="KW-1185">Reference proteome</keyword>
<evidence type="ECO:0000313" key="8">
    <source>
        <dbReference type="Proteomes" id="UP000050471"/>
    </source>
</evidence>
<organism evidence="7 8">
    <name type="scientific">Aliiroseovarius crassostreae</name>
    <dbReference type="NCBI Taxonomy" id="154981"/>
    <lineage>
        <taxon>Bacteria</taxon>
        <taxon>Pseudomonadati</taxon>
        <taxon>Pseudomonadota</taxon>
        <taxon>Alphaproteobacteria</taxon>
        <taxon>Rhodobacterales</taxon>
        <taxon>Paracoccaceae</taxon>
        <taxon>Aliiroseovarius</taxon>
    </lineage>
</organism>
<reference evidence="7 8" key="1">
    <citation type="submission" date="2015-09" db="EMBL/GenBank/DDBJ databases">
        <title>Draft genome sequence of Aliiroseovarius crassostreae CV919-312TSm, the causative agent of Roseovarius Oyster Disease (formerly Juvenile Oyster Disease).</title>
        <authorList>
            <person name="Kessner L."/>
            <person name="Spinard E."/>
            <person name="Nelson D."/>
        </authorList>
    </citation>
    <scope>NUCLEOTIDE SEQUENCE [LARGE SCALE GENOMIC DNA]</scope>
    <source>
        <strain evidence="7 8">CV919-312</strain>
    </source>
</reference>
<comment type="caution">
    <text evidence="7">The sequence shown here is derived from an EMBL/GenBank/DDBJ whole genome shotgun (WGS) entry which is preliminary data.</text>
</comment>
<dbReference type="GO" id="GO:0012505">
    <property type="term" value="C:endomembrane system"/>
    <property type="evidence" value="ECO:0007669"/>
    <property type="project" value="UniProtKB-SubCell"/>
</dbReference>
<feature type="transmembrane region" description="Helical" evidence="5">
    <location>
        <begin position="60"/>
        <end position="80"/>
    </location>
</feature>
<dbReference type="InterPro" id="IPR003807">
    <property type="entry name" value="DUF202"/>
</dbReference>
<feature type="transmembrane region" description="Helical" evidence="5">
    <location>
        <begin position="32"/>
        <end position="54"/>
    </location>
</feature>
<evidence type="ECO:0000256" key="5">
    <source>
        <dbReference type="SAM" id="Phobius"/>
    </source>
</evidence>
<evidence type="ECO:0000256" key="2">
    <source>
        <dbReference type="ARBA" id="ARBA00022692"/>
    </source>
</evidence>
<keyword evidence="3 5" id="KW-1133">Transmembrane helix</keyword>
<dbReference type="OrthoDB" id="582337at2"/>
<evidence type="ECO:0000259" key="6">
    <source>
        <dbReference type="Pfam" id="PF02656"/>
    </source>
</evidence>
<dbReference type="GeneID" id="75103956"/>
<evidence type="ECO:0000256" key="4">
    <source>
        <dbReference type="ARBA" id="ARBA00023136"/>
    </source>
</evidence>
<dbReference type="AlphaFoldDB" id="A0A0N8IC58"/>
<feature type="domain" description="DUF202" evidence="6">
    <location>
        <begin position="23"/>
        <end position="89"/>
    </location>
</feature>
<evidence type="ECO:0000313" key="7">
    <source>
        <dbReference type="EMBL" id="KPN64987.1"/>
    </source>
</evidence>
<dbReference type="Pfam" id="PF02656">
    <property type="entry name" value="DUF202"/>
    <property type="match status" value="1"/>
</dbReference>
<sequence length="125" mass="13630">MPDRTDTDNQSKAETRTRWAEDRTIMANERTFSAWMGTGLGAVGVAIGLKAVFGDFDPTWAAKLVASMFLGIAVVIYWAAQRQACKTLQRLSENDAETMPTKSFTRLALLMSLATVAVGGVLWAL</sequence>
<name>A0A0N8IC58_9RHOB</name>
<dbReference type="Proteomes" id="UP000050471">
    <property type="component" value="Unassembled WGS sequence"/>
</dbReference>
<proteinExistence type="predicted"/>
<keyword evidence="2 5" id="KW-0812">Transmembrane</keyword>
<dbReference type="STRING" id="154981.AKJ29_07185"/>
<protein>
    <submittedName>
        <fullName evidence="7">DNA polymerase III subunit gamma/tau</fullName>
    </submittedName>
</protein>
<evidence type="ECO:0000256" key="1">
    <source>
        <dbReference type="ARBA" id="ARBA00004127"/>
    </source>
</evidence>
<accession>A0A0N8IC58</accession>
<feature type="transmembrane region" description="Helical" evidence="5">
    <location>
        <begin position="107"/>
        <end position="124"/>
    </location>
</feature>
<dbReference type="EMBL" id="LKBA01000001">
    <property type="protein sequence ID" value="KPN64987.1"/>
    <property type="molecule type" value="Genomic_DNA"/>
</dbReference>